<comment type="caution">
    <text evidence="9">Lacks conserved residue(s) required for the propagation of feature annotation.</text>
</comment>
<feature type="binding site" evidence="9">
    <location>
        <position position="149"/>
    </location>
    <ligand>
        <name>Mn(2+)</name>
        <dbReference type="ChEBI" id="CHEBI:29035"/>
    </ligand>
</feature>
<evidence type="ECO:0000256" key="1">
    <source>
        <dbReference type="ARBA" id="ARBA00005094"/>
    </source>
</evidence>
<dbReference type="FunFam" id="3.40.50.720:FF:000045">
    <property type="entry name" value="1-deoxy-D-xylulose 5-phosphate reductoisomerase"/>
    <property type="match status" value="1"/>
</dbReference>
<evidence type="ECO:0000256" key="8">
    <source>
        <dbReference type="ARBA" id="ARBA00048543"/>
    </source>
</evidence>
<dbReference type="Pfam" id="PF08436">
    <property type="entry name" value="DXP_redisom_C"/>
    <property type="match status" value="1"/>
</dbReference>
<feature type="binding site" evidence="9">
    <location>
        <position position="218"/>
    </location>
    <ligand>
        <name>Mn(2+)</name>
        <dbReference type="ChEBI" id="CHEBI:29035"/>
    </ligand>
</feature>
<evidence type="ECO:0000259" key="11">
    <source>
        <dbReference type="Pfam" id="PF08436"/>
    </source>
</evidence>
<evidence type="ECO:0000256" key="6">
    <source>
        <dbReference type="ARBA" id="ARBA00023211"/>
    </source>
</evidence>
<evidence type="ECO:0000313" key="14">
    <source>
        <dbReference type="Proteomes" id="UP000501316"/>
    </source>
</evidence>
<feature type="binding site" evidence="9">
    <location>
        <position position="218"/>
    </location>
    <ligand>
        <name>1-deoxy-D-xylulose 5-phosphate</name>
        <dbReference type="ChEBI" id="CHEBI:57792"/>
    </ligand>
</feature>
<evidence type="ECO:0000256" key="4">
    <source>
        <dbReference type="ARBA" id="ARBA00022857"/>
    </source>
</evidence>
<keyword evidence="4 9" id="KW-0521">NADP</keyword>
<proteinExistence type="inferred from homology"/>
<organism evidence="13 14">
    <name type="scientific">Caproicibacterium lactatifermentans</name>
    <dbReference type="NCBI Taxonomy" id="2666138"/>
    <lineage>
        <taxon>Bacteria</taxon>
        <taxon>Bacillati</taxon>
        <taxon>Bacillota</taxon>
        <taxon>Clostridia</taxon>
        <taxon>Eubacteriales</taxon>
        <taxon>Oscillospiraceae</taxon>
        <taxon>Caproicibacterium</taxon>
    </lineage>
</organism>
<keyword evidence="5 9" id="KW-0560">Oxidoreductase</keyword>
<keyword evidence="13" id="KW-0413">Isomerase</keyword>
<feature type="binding site" evidence="9">
    <location>
        <position position="13"/>
    </location>
    <ligand>
        <name>NADPH</name>
        <dbReference type="ChEBI" id="CHEBI:57783"/>
    </ligand>
</feature>
<dbReference type="Proteomes" id="UP000501316">
    <property type="component" value="Chromosome"/>
</dbReference>
<comment type="similarity">
    <text evidence="2 9">Belongs to the DXR family.</text>
</comment>
<feature type="binding site" evidence="9">
    <location>
        <position position="121"/>
    </location>
    <ligand>
        <name>NADPH</name>
        <dbReference type="ChEBI" id="CHEBI:57783"/>
    </ligand>
</feature>
<keyword evidence="6 9" id="KW-0464">Manganese</keyword>
<feature type="binding site" evidence="9">
    <location>
        <position position="202"/>
    </location>
    <ligand>
        <name>NADPH</name>
        <dbReference type="ChEBI" id="CHEBI:57783"/>
    </ligand>
</feature>
<dbReference type="GO" id="GO:0051484">
    <property type="term" value="P:isopentenyl diphosphate biosynthetic process, methylerythritol 4-phosphate pathway involved in terpenoid biosynthetic process"/>
    <property type="evidence" value="ECO:0007669"/>
    <property type="project" value="TreeGrafter"/>
</dbReference>
<evidence type="ECO:0000256" key="7">
    <source>
        <dbReference type="ARBA" id="ARBA00023229"/>
    </source>
</evidence>
<dbReference type="EC" id="1.1.1.267" evidence="9"/>
<keyword evidence="3 9" id="KW-0479">Metal-binding</keyword>
<evidence type="ECO:0000256" key="5">
    <source>
        <dbReference type="ARBA" id="ARBA00023002"/>
    </source>
</evidence>
<protein>
    <recommendedName>
        <fullName evidence="9">1-deoxy-D-xylulose 5-phosphate reductoisomerase</fullName>
        <shortName evidence="9">DXP reductoisomerase</shortName>
        <ecNumber evidence="9">1.1.1.267</ecNumber>
    </recommendedName>
    <alternativeName>
        <fullName evidence="9">1-deoxyxylulose-5-phosphate reductoisomerase</fullName>
    </alternativeName>
    <alternativeName>
        <fullName evidence="9">2-C-methyl-D-erythritol 4-phosphate synthase</fullName>
    </alternativeName>
</protein>
<dbReference type="PANTHER" id="PTHR30525">
    <property type="entry name" value="1-DEOXY-D-XYLULOSE 5-PHOSPHATE REDUCTOISOMERASE"/>
    <property type="match status" value="1"/>
</dbReference>
<dbReference type="InterPro" id="IPR026877">
    <property type="entry name" value="DXPR_C"/>
</dbReference>
<dbReference type="InterPro" id="IPR003821">
    <property type="entry name" value="DXP_reductoisomerase"/>
</dbReference>
<dbReference type="NCBIfam" id="TIGR00243">
    <property type="entry name" value="Dxr"/>
    <property type="match status" value="1"/>
</dbReference>
<dbReference type="SUPFAM" id="SSF51735">
    <property type="entry name" value="NAD(P)-binding Rossmann-fold domains"/>
    <property type="match status" value="1"/>
</dbReference>
<dbReference type="NCBIfam" id="NF009114">
    <property type="entry name" value="PRK12464.1"/>
    <property type="match status" value="1"/>
</dbReference>
<evidence type="ECO:0000259" key="10">
    <source>
        <dbReference type="Pfam" id="PF02670"/>
    </source>
</evidence>
<feature type="binding site" evidence="9">
    <location>
        <position position="147"/>
    </location>
    <ligand>
        <name>Mn(2+)</name>
        <dbReference type="ChEBI" id="CHEBI:29035"/>
    </ligand>
</feature>
<feature type="binding site" evidence="9">
    <location>
        <position position="11"/>
    </location>
    <ligand>
        <name>NADPH</name>
        <dbReference type="ChEBI" id="CHEBI:57783"/>
    </ligand>
</feature>
<comment type="cofactor">
    <cofactor evidence="9">
        <name>Mg(2+)</name>
        <dbReference type="ChEBI" id="CHEBI:18420"/>
    </cofactor>
    <cofactor evidence="9">
        <name>Mn(2+)</name>
        <dbReference type="ChEBI" id="CHEBI:29035"/>
    </cofactor>
</comment>
<dbReference type="PANTHER" id="PTHR30525:SF0">
    <property type="entry name" value="1-DEOXY-D-XYLULOSE 5-PHOSPHATE REDUCTOISOMERASE, CHLOROPLASTIC"/>
    <property type="match status" value="1"/>
</dbReference>
<evidence type="ECO:0000256" key="3">
    <source>
        <dbReference type="ARBA" id="ARBA00022723"/>
    </source>
</evidence>
<feature type="binding site" evidence="9">
    <location>
        <position position="173"/>
    </location>
    <ligand>
        <name>1-deoxy-D-xylulose 5-phosphate</name>
        <dbReference type="ChEBI" id="CHEBI:57792"/>
    </ligand>
</feature>
<dbReference type="GO" id="GO:0016853">
    <property type="term" value="F:isomerase activity"/>
    <property type="evidence" value="ECO:0007669"/>
    <property type="project" value="UniProtKB-KW"/>
</dbReference>
<comment type="catalytic activity">
    <reaction evidence="8">
        <text>2-C-methyl-D-erythritol 4-phosphate + NADP(+) = 1-deoxy-D-xylulose 5-phosphate + NADPH + H(+)</text>
        <dbReference type="Rhea" id="RHEA:13717"/>
        <dbReference type="ChEBI" id="CHEBI:15378"/>
        <dbReference type="ChEBI" id="CHEBI:57783"/>
        <dbReference type="ChEBI" id="CHEBI:57792"/>
        <dbReference type="ChEBI" id="CHEBI:58262"/>
        <dbReference type="ChEBI" id="CHEBI:58349"/>
        <dbReference type="EC" id="1.1.1.267"/>
    </reaction>
    <physiologicalReaction direction="right-to-left" evidence="8">
        <dbReference type="Rhea" id="RHEA:13719"/>
    </physiologicalReaction>
</comment>
<dbReference type="InterPro" id="IPR036291">
    <property type="entry name" value="NAD(P)-bd_dom_sf"/>
</dbReference>
<dbReference type="Gene3D" id="1.10.1740.10">
    <property type="match status" value="1"/>
</dbReference>
<evidence type="ECO:0000256" key="2">
    <source>
        <dbReference type="ARBA" id="ARBA00006825"/>
    </source>
</evidence>
<dbReference type="KEGG" id="clf:GJQ69_05145"/>
<dbReference type="GO" id="GO:0030604">
    <property type="term" value="F:1-deoxy-D-xylulose-5-phosphate reductoisomerase activity"/>
    <property type="evidence" value="ECO:0007669"/>
    <property type="project" value="UniProtKB-UniRule"/>
</dbReference>
<feature type="binding site" evidence="9">
    <location>
        <position position="196"/>
    </location>
    <ligand>
        <name>1-deoxy-D-xylulose 5-phosphate</name>
        <dbReference type="ChEBI" id="CHEBI:57792"/>
    </ligand>
</feature>
<feature type="binding site" evidence="9">
    <location>
        <position position="215"/>
    </location>
    <ligand>
        <name>1-deoxy-D-xylulose 5-phosphate</name>
        <dbReference type="ChEBI" id="CHEBI:57792"/>
    </ligand>
</feature>
<dbReference type="PIRSF" id="PIRSF006205">
    <property type="entry name" value="Dxp_reductismrs"/>
    <property type="match status" value="1"/>
</dbReference>
<feature type="domain" description="1-deoxy-D-xylulose 5-phosphate reductoisomerase N-terminal" evidence="10">
    <location>
        <begin position="5"/>
        <end position="129"/>
    </location>
</feature>
<dbReference type="InterPro" id="IPR036169">
    <property type="entry name" value="DXPR_C_sf"/>
</dbReference>
<evidence type="ECO:0000313" key="13">
    <source>
        <dbReference type="EMBL" id="QKN23918.1"/>
    </source>
</evidence>
<dbReference type="InterPro" id="IPR013644">
    <property type="entry name" value="DXP_reductoisomerase_C"/>
</dbReference>
<reference evidence="13 14" key="1">
    <citation type="submission" date="2019-11" db="EMBL/GenBank/DDBJ databases">
        <authorList>
            <person name="Ren C."/>
            <person name="Wang H."/>
            <person name="Xu Y."/>
        </authorList>
    </citation>
    <scope>NUCLEOTIDE SEQUENCE [LARGE SCALE GENOMIC DNA]</scope>
    <source>
        <strain evidence="13 14">LBM 19010</strain>
    </source>
</reference>
<dbReference type="RefSeq" id="WP_086035752.1">
    <property type="nucleotide sequence ID" value="NZ_CP046051.1"/>
</dbReference>
<gene>
    <name evidence="9" type="primary">dxr</name>
    <name evidence="13" type="ORF">GJQ69_05145</name>
</gene>
<feature type="binding site" evidence="9">
    <location>
        <position position="209"/>
    </location>
    <ligand>
        <name>1-deoxy-D-xylulose 5-phosphate</name>
        <dbReference type="ChEBI" id="CHEBI:57792"/>
    </ligand>
</feature>
<dbReference type="EMBL" id="CP046051">
    <property type="protein sequence ID" value="QKN23918.1"/>
    <property type="molecule type" value="Genomic_DNA"/>
</dbReference>
<evidence type="ECO:0000256" key="9">
    <source>
        <dbReference type="HAMAP-Rule" id="MF_00183"/>
    </source>
</evidence>
<feature type="binding site" evidence="9">
    <location>
        <position position="122"/>
    </location>
    <ligand>
        <name>1-deoxy-D-xylulose 5-phosphate</name>
        <dbReference type="ChEBI" id="CHEBI:57792"/>
    </ligand>
</feature>
<feature type="binding site" evidence="9">
    <location>
        <position position="214"/>
    </location>
    <ligand>
        <name>1-deoxy-D-xylulose 5-phosphate</name>
        <dbReference type="ChEBI" id="CHEBI:57792"/>
    </ligand>
</feature>
<name>A0A859DPZ7_9FIRM</name>
<feature type="binding site" evidence="9">
    <location>
        <position position="148"/>
    </location>
    <ligand>
        <name>1-deoxy-D-xylulose 5-phosphate</name>
        <dbReference type="ChEBI" id="CHEBI:57792"/>
    </ligand>
</feature>
<dbReference type="GO" id="GO:0070402">
    <property type="term" value="F:NADPH binding"/>
    <property type="evidence" value="ECO:0007669"/>
    <property type="project" value="InterPro"/>
</dbReference>
<comment type="function">
    <text evidence="9">Catalyzes the NADPH-dependent rearrangement and reduction of 1-deoxy-D-xylulose-5-phosphate (DXP) to 2-C-methyl-D-erythritol 4-phosphate (MEP).</text>
</comment>
<feature type="binding site" evidence="9">
    <location>
        <position position="14"/>
    </location>
    <ligand>
        <name>NADPH</name>
        <dbReference type="ChEBI" id="CHEBI:57783"/>
    </ligand>
</feature>
<dbReference type="Pfam" id="PF13288">
    <property type="entry name" value="DXPR_C"/>
    <property type="match status" value="1"/>
</dbReference>
<feature type="binding site" evidence="9">
    <location>
        <position position="12"/>
    </location>
    <ligand>
        <name>NADPH</name>
        <dbReference type="ChEBI" id="CHEBI:57783"/>
    </ligand>
</feature>
<evidence type="ECO:0000259" key="12">
    <source>
        <dbReference type="Pfam" id="PF13288"/>
    </source>
</evidence>
<dbReference type="SUPFAM" id="SSF55347">
    <property type="entry name" value="Glyceraldehyde-3-phosphate dehydrogenase-like, C-terminal domain"/>
    <property type="match status" value="1"/>
</dbReference>
<feature type="binding site" evidence="9">
    <location>
        <position position="123"/>
    </location>
    <ligand>
        <name>NADPH</name>
        <dbReference type="ChEBI" id="CHEBI:57783"/>
    </ligand>
</feature>
<dbReference type="Gene3D" id="3.40.50.720">
    <property type="entry name" value="NAD(P)-binding Rossmann-like Domain"/>
    <property type="match status" value="1"/>
</dbReference>
<keyword evidence="7 9" id="KW-0414">Isoprene biosynthesis</keyword>
<feature type="domain" description="1-deoxy-D-xylulose 5-phosphate reductoisomerase C-terminal" evidence="11">
    <location>
        <begin position="143"/>
        <end position="226"/>
    </location>
</feature>
<dbReference type="SUPFAM" id="SSF69055">
    <property type="entry name" value="1-deoxy-D-xylulose-5-phosphate reductoisomerase, C-terminal domain"/>
    <property type="match status" value="1"/>
</dbReference>
<accession>A0A859DPZ7</accession>
<dbReference type="UniPathway" id="UPA00056">
    <property type="reaction ID" value="UER00092"/>
</dbReference>
<feature type="domain" description="DXP reductoisomerase C-terminal" evidence="12">
    <location>
        <begin position="258"/>
        <end position="375"/>
    </location>
</feature>
<comment type="pathway">
    <text evidence="1 9">Isoprenoid biosynthesis; isopentenyl diphosphate biosynthesis via DXP pathway; isopentenyl diphosphate from 1-deoxy-D-xylulose 5-phosphate: step 1/6.</text>
</comment>
<dbReference type="GO" id="GO:0030145">
    <property type="term" value="F:manganese ion binding"/>
    <property type="evidence" value="ECO:0007669"/>
    <property type="project" value="TreeGrafter"/>
</dbReference>
<dbReference type="Pfam" id="PF02670">
    <property type="entry name" value="DXP_reductoisom"/>
    <property type="match status" value="1"/>
</dbReference>
<keyword evidence="9" id="KW-0460">Magnesium</keyword>
<dbReference type="HAMAP" id="MF_00183">
    <property type="entry name" value="DXP_reductoisom"/>
    <property type="match status" value="1"/>
</dbReference>
<sequence length="380" mass="41108">MKKKISLLGSTGSIGTQTLDVVRSLGLQVCALAARSHIALLEQQVREFHPQVAAIYEEAAAHELQQRIQDTNTKVLVGMDGLCEAACMPEADTVVNAVVGIVGLQPTLAAVAADKEIALANKETLVAGGALVMDALKQHKGRLLPVDSEHSAIFQCLQGSPRKSLKKILLTASGGPFFGKKRPELETVTPEQALNHPNWNMGAKTTIDSATLMNKGLEVMEAGWLFHVPCSQIQVLIQRESIIHSMVEFADNAIIAQLGTTDMRLPIQYALTYPDRVAGPVQELDLAKVGQLTFYNPDPATFTCFAACMEAMQRGGAAPAAVNGANEEAVRLFLQKKISFLQIGDLVRAAMDNQPNVSHLTLKTILKADKDAREYVRNHI</sequence>
<dbReference type="AlphaFoldDB" id="A0A859DPZ7"/>
<feature type="binding site" evidence="9">
    <location>
        <position position="149"/>
    </location>
    <ligand>
        <name>1-deoxy-D-xylulose 5-phosphate</name>
        <dbReference type="ChEBI" id="CHEBI:57792"/>
    </ligand>
</feature>
<dbReference type="InterPro" id="IPR013512">
    <property type="entry name" value="DXP_reductoisomerase_N"/>
</dbReference>